<dbReference type="Pfam" id="PF01967">
    <property type="entry name" value="MoaC"/>
    <property type="match status" value="1"/>
</dbReference>
<dbReference type="AlphaFoldDB" id="A0A8J3EK77"/>
<comment type="subunit">
    <text evidence="6">Homohexamer; trimer of dimers.</text>
</comment>
<evidence type="ECO:0000313" key="9">
    <source>
        <dbReference type="Proteomes" id="UP000602050"/>
    </source>
</evidence>
<accession>A0A8J3EK77</accession>
<dbReference type="PANTHER" id="PTHR22960:SF29">
    <property type="entry name" value="CYCLIC PYRANOPTERIN MONOPHOSPHATE SYNTHASE"/>
    <property type="match status" value="1"/>
</dbReference>
<dbReference type="InterPro" id="IPR047594">
    <property type="entry name" value="MoaC_bact/euk"/>
</dbReference>
<dbReference type="PANTHER" id="PTHR22960">
    <property type="entry name" value="MOLYBDOPTERIN COFACTOR SYNTHESIS PROTEIN A"/>
    <property type="match status" value="1"/>
</dbReference>
<dbReference type="Gene3D" id="3.30.70.640">
    <property type="entry name" value="Molybdopterin cofactor biosynthesis C (MoaC) domain"/>
    <property type="match status" value="1"/>
</dbReference>
<feature type="domain" description="Molybdopterin cofactor biosynthesis C (MoaC)" evidence="7">
    <location>
        <begin position="15"/>
        <end position="153"/>
    </location>
</feature>
<proteinExistence type="inferred from homology"/>
<dbReference type="RefSeq" id="WP_188391747.1">
    <property type="nucleotide sequence ID" value="NZ_BMEV01000022.1"/>
</dbReference>
<reference evidence="8" key="1">
    <citation type="journal article" date="2014" name="Int. J. Syst. Evol. Microbiol.">
        <title>Complete genome sequence of Corynebacterium casei LMG S-19264T (=DSM 44701T), isolated from a smear-ripened cheese.</title>
        <authorList>
            <consortium name="US DOE Joint Genome Institute (JGI-PGF)"/>
            <person name="Walter F."/>
            <person name="Albersmeier A."/>
            <person name="Kalinowski J."/>
            <person name="Ruckert C."/>
        </authorList>
    </citation>
    <scope>NUCLEOTIDE SEQUENCE</scope>
    <source>
        <strain evidence="8">CGMCC 1.12360</strain>
    </source>
</reference>
<evidence type="ECO:0000256" key="4">
    <source>
        <dbReference type="ARBA" id="ARBA00023150"/>
    </source>
</evidence>
<dbReference type="InterPro" id="IPR023045">
    <property type="entry name" value="MoaC"/>
</dbReference>
<dbReference type="NCBIfam" id="TIGR00581">
    <property type="entry name" value="moaC"/>
    <property type="match status" value="1"/>
</dbReference>
<keyword evidence="5 6" id="KW-0456">Lyase</keyword>
<dbReference type="InterPro" id="IPR002820">
    <property type="entry name" value="Mopterin_CF_biosynth-C_dom"/>
</dbReference>
<protein>
    <recommendedName>
        <fullName evidence="3 6">Cyclic pyranopterin monophosphate synthase</fullName>
        <ecNumber evidence="3 6">4.6.1.17</ecNumber>
    </recommendedName>
    <alternativeName>
        <fullName evidence="6">Molybdenum cofactor biosynthesis protein C</fullName>
    </alternativeName>
</protein>
<comment type="similarity">
    <text evidence="6">Belongs to the MoaC family.</text>
</comment>
<comment type="caution">
    <text evidence="8">The sequence shown here is derived from an EMBL/GenBank/DDBJ whole genome shotgun (WGS) entry which is preliminary data.</text>
</comment>
<evidence type="ECO:0000259" key="7">
    <source>
        <dbReference type="Pfam" id="PF01967"/>
    </source>
</evidence>
<name>A0A8J3EK77_9BACI</name>
<dbReference type="EMBL" id="BMEV01000022">
    <property type="protein sequence ID" value="GGH75173.1"/>
    <property type="molecule type" value="Genomic_DNA"/>
</dbReference>
<dbReference type="NCBIfam" id="NF006870">
    <property type="entry name" value="PRK09364.1"/>
    <property type="match status" value="1"/>
</dbReference>
<evidence type="ECO:0000256" key="2">
    <source>
        <dbReference type="ARBA" id="ARBA00005046"/>
    </source>
</evidence>
<feature type="binding site" evidence="6">
    <location>
        <begin position="116"/>
        <end position="117"/>
    </location>
    <ligand>
        <name>substrate</name>
    </ligand>
</feature>
<comment type="pathway">
    <text evidence="2 6">Cofactor biosynthesis; molybdopterin biosynthesis.</text>
</comment>
<comment type="catalytic activity">
    <reaction evidence="1 6">
        <text>(8S)-3',8-cyclo-7,8-dihydroguanosine 5'-triphosphate = cyclic pyranopterin phosphate + diphosphate</text>
        <dbReference type="Rhea" id="RHEA:49580"/>
        <dbReference type="ChEBI" id="CHEBI:33019"/>
        <dbReference type="ChEBI" id="CHEBI:59648"/>
        <dbReference type="ChEBI" id="CHEBI:131766"/>
        <dbReference type="EC" id="4.6.1.17"/>
    </reaction>
</comment>
<feature type="binding site" evidence="6">
    <location>
        <begin position="75"/>
        <end position="77"/>
    </location>
    <ligand>
        <name>substrate</name>
    </ligand>
</feature>
<dbReference type="UniPathway" id="UPA00344"/>
<dbReference type="GO" id="GO:0061799">
    <property type="term" value="F:cyclic pyranopterin monophosphate synthase activity"/>
    <property type="evidence" value="ECO:0007669"/>
    <property type="project" value="UniProtKB-UniRule"/>
</dbReference>
<organism evidence="8 9">
    <name type="scientific">Compostibacillus humi</name>
    <dbReference type="NCBI Taxonomy" id="1245525"/>
    <lineage>
        <taxon>Bacteria</taxon>
        <taxon>Bacillati</taxon>
        <taxon>Bacillota</taxon>
        <taxon>Bacilli</taxon>
        <taxon>Bacillales</taxon>
        <taxon>Bacillaceae</taxon>
        <taxon>Compostibacillus</taxon>
    </lineage>
</organism>
<keyword evidence="9" id="KW-1185">Reference proteome</keyword>
<evidence type="ECO:0000256" key="1">
    <source>
        <dbReference type="ARBA" id="ARBA00001637"/>
    </source>
</evidence>
<evidence type="ECO:0000256" key="5">
    <source>
        <dbReference type="ARBA" id="ARBA00023239"/>
    </source>
</evidence>
<dbReference type="EC" id="4.6.1.17" evidence="3 6"/>
<dbReference type="CDD" id="cd01420">
    <property type="entry name" value="MoaC_PE"/>
    <property type="match status" value="1"/>
</dbReference>
<sequence length="165" mass="17929">MSDLTHFNEHGRAKMVDISGKNETKRIAIAKSCIEMKKAVYENIVEQKNKKGDVLAVAQVAGIMGAKQTANLIPMCHPIPITGVNLQFDWQNQEKENVKLVITAEVKTVGATGVEMEALTAASLAALTVYDMCKAVDKSMVIGPTYLVEKSGGKSGDYKRDQLSE</sequence>
<evidence type="ECO:0000256" key="6">
    <source>
        <dbReference type="HAMAP-Rule" id="MF_01224"/>
    </source>
</evidence>
<dbReference type="GO" id="GO:0006777">
    <property type="term" value="P:Mo-molybdopterin cofactor biosynthetic process"/>
    <property type="evidence" value="ECO:0007669"/>
    <property type="project" value="UniProtKB-UniRule"/>
</dbReference>
<gene>
    <name evidence="6 8" type="primary">moaC</name>
    <name evidence="8" type="ORF">GCM10010978_14760</name>
</gene>
<dbReference type="InterPro" id="IPR050105">
    <property type="entry name" value="MoCo_biosynth_MoaA/MoaC"/>
</dbReference>
<keyword evidence="4 6" id="KW-0501">Molybdenum cofactor biosynthesis</keyword>
<reference evidence="8" key="2">
    <citation type="submission" date="2020-09" db="EMBL/GenBank/DDBJ databases">
        <authorList>
            <person name="Sun Q."/>
            <person name="Zhou Y."/>
        </authorList>
    </citation>
    <scope>NUCLEOTIDE SEQUENCE</scope>
    <source>
        <strain evidence="8">CGMCC 1.12360</strain>
    </source>
</reference>
<dbReference type="Proteomes" id="UP000602050">
    <property type="component" value="Unassembled WGS sequence"/>
</dbReference>
<dbReference type="SUPFAM" id="SSF55040">
    <property type="entry name" value="Molybdenum cofactor biosynthesis protein C, MoaC"/>
    <property type="match status" value="1"/>
</dbReference>
<feature type="active site" evidence="6">
    <location>
        <position position="131"/>
    </location>
</feature>
<comment type="function">
    <text evidence="6">Catalyzes the conversion of (8S)-3',8-cyclo-7,8-dihydroguanosine 5'-triphosphate to cyclic pyranopterin monophosphate (cPMP).</text>
</comment>
<dbReference type="InterPro" id="IPR036522">
    <property type="entry name" value="MoaC_sf"/>
</dbReference>
<dbReference type="HAMAP" id="MF_01224_B">
    <property type="entry name" value="MoaC_B"/>
    <property type="match status" value="1"/>
</dbReference>
<evidence type="ECO:0000256" key="3">
    <source>
        <dbReference type="ARBA" id="ARBA00012575"/>
    </source>
</evidence>
<evidence type="ECO:0000313" key="8">
    <source>
        <dbReference type="EMBL" id="GGH75173.1"/>
    </source>
</evidence>